<comment type="similarity">
    <text evidence="1">Belongs to the SIP oxidoreductase family.</text>
</comment>
<dbReference type="Pfam" id="PF04954">
    <property type="entry name" value="SIP"/>
    <property type="match status" value="1"/>
</dbReference>
<proteinExistence type="inferred from homology"/>
<organism evidence="3 4">
    <name type="scientific">Candidatus Brevundimonas colombiensis</name>
    <dbReference type="NCBI Taxonomy" id="3121376"/>
    <lineage>
        <taxon>Bacteria</taxon>
        <taxon>Pseudomonadati</taxon>
        <taxon>Pseudomonadota</taxon>
        <taxon>Alphaproteobacteria</taxon>
        <taxon>Caulobacterales</taxon>
        <taxon>Caulobacteraceae</taxon>
        <taxon>Brevundimonas</taxon>
    </lineage>
</organism>
<dbReference type="InterPro" id="IPR039374">
    <property type="entry name" value="SIP_fam"/>
</dbReference>
<dbReference type="SUPFAM" id="SSF63380">
    <property type="entry name" value="Riboflavin synthase domain-like"/>
    <property type="match status" value="1"/>
</dbReference>
<dbReference type="Gene3D" id="3.40.50.80">
    <property type="entry name" value="Nucleotide-binding domain of ferredoxin-NADP reductase (FNR) module"/>
    <property type="match status" value="1"/>
</dbReference>
<dbReference type="InterPro" id="IPR013113">
    <property type="entry name" value="SIP_FAD-bd"/>
</dbReference>
<name>A0AAJ5X0P2_9CAUL</name>
<dbReference type="CDD" id="cd06193">
    <property type="entry name" value="siderophore_interacting"/>
    <property type="match status" value="1"/>
</dbReference>
<reference evidence="3" key="1">
    <citation type="submission" date="2023-03" db="EMBL/GenBank/DDBJ databases">
        <title>Andean soil-derived lignocellulolytic bacterial consortium as a source of novel taxa and putative plastic-active enzymes.</title>
        <authorList>
            <person name="Diaz-Garcia L."/>
            <person name="Chuvochina M."/>
            <person name="Feuerriegel G."/>
            <person name="Bunk B."/>
            <person name="Sproer C."/>
            <person name="Streit W.R."/>
            <person name="Rodriguez L.M."/>
            <person name="Overmann J."/>
            <person name="Jimenez D.J."/>
        </authorList>
    </citation>
    <scope>NUCLEOTIDE SEQUENCE</scope>
    <source>
        <strain evidence="3">MAG 833</strain>
    </source>
</reference>
<dbReference type="InterPro" id="IPR017927">
    <property type="entry name" value="FAD-bd_FR_type"/>
</dbReference>
<dbReference type="Gene3D" id="2.40.30.10">
    <property type="entry name" value="Translation factors"/>
    <property type="match status" value="1"/>
</dbReference>
<dbReference type="InterPro" id="IPR007037">
    <property type="entry name" value="SIP_rossman_dom"/>
</dbReference>
<dbReference type="Pfam" id="PF08021">
    <property type="entry name" value="FAD_binding_9"/>
    <property type="match status" value="1"/>
</dbReference>
<evidence type="ECO:0000313" key="4">
    <source>
        <dbReference type="Proteomes" id="UP001213664"/>
    </source>
</evidence>
<dbReference type="PANTHER" id="PTHR30157">
    <property type="entry name" value="FERRIC REDUCTASE, NADPH-DEPENDENT"/>
    <property type="match status" value="1"/>
</dbReference>
<dbReference type="PANTHER" id="PTHR30157:SF0">
    <property type="entry name" value="NADPH-DEPENDENT FERRIC-CHELATE REDUCTASE"/>
    <property type="match status" value="1"/>
</dbReference>
<feature type="domain" description="FAD-binding FR-type" evidence="2">
    <location>
        <begin position="15"/>
        <end position="136"/>
    </location>
</feature>
<sequence>MSDTPRITRRVRHDLKFRTLNVASVQDLTPDLRRSVLEGPDLAGFVSLGFDDHVKIFPAAEGQAPILPTVGPDGPIFPEPRPPARDYTPRAYDPATNRLTLDFAIGHGGPATEWATAAKVGSVLGIGGPRGSFVVPTDFADHVLIGDETALPAIARRLEELPAGVRAHAVIEVADAASRLDLDSPAEVALTWATRDGAPRGRAETLLAAVETALTGVDRSDAYVWIAAEADVAKALRARALALGFSPKAMKAAGYWRLGGTGGEKINLD</sequence>
<gene>
    <name evidence="3" type="ORF">P0Y50_04240</name>
</gene>
<dbReference type="InterPro" id="IPR017938">
    <property type="entry name" value="Riboflavin_synthase-like_b-brl"/>
</dbReference>
<evidence type="ECO:0000256" key="1">
    <source>
        <dbReference type="ARBA" id="ARBA00035644"/>
    </source>
</evidence>
<protein>
    <submittedName>
        <fullName evidence="3">Siderophore-interacting protein</fullName>
    </submittedName>
</protein>
<dbReference type="Proteomes" id="UP001213664">
    <property type="component" value="Chromosome"/>
</dbReference>
<dbReference type="InterPro" id="IPR039261">
    <property type="entry name" value="FNR_nucleotide-bd"/>
</dbReference>
<accession>A0AAJ5X0P2</accession>
<dbReference type="AlphaFoldDB" id="A0AAJ5X0P2"/>
<evidence type="ECO:0000259" key="2">
    <source>
        <dbReference type="PROSITE" id="PS51384"/>
    </source>
</evidence>
<evidence type="ECO:0000313" key="3">
    <source>
        <dbReference type="EMBL" id="WEK40824.1"/>
    </source>
</evidence>
<dbReference type="GO" id="GO:0016491">
    <property type="term" value="F:oxidoreductase activity"/>
    <property type="evidence" value="ECO:0007669"/>
    <property type="project" value="InterPro"/>
</dbReference>
<dbReference type="PROSITE" id="PS51384">
    <property type="entry name" value="FAD_FR"/>
    <property type="match status" value="1"/>
</dbReference>
<dbReference type="EMBL" id="CP119326">
    <property type="protein sequence ID" value="WEK40824.1"/>
    <property type="molecule type" value="Genomic_DNA"/>
</dbReference>